<dbReference type="AlphaFoldDB" id="A0A9W6FF64"/>
<organism evidence="1 2">
    <name type="scientific">Sellimonas catena</name>
    <dbReference type="NCBI Taxonomy" id="2994035"/>
    <lineage>
        <taxon>Bacteria</taxon>
        <taxon>Bacillati</taxon>
        <taxon>Bacillota</taxon>
        <taxon>Clostridia</taxon>
        <taxon>Lachnospirales</taxon>
        <taxon>Lachnospiraceae</taxon>
        <taxon>Sellimonas</taxon>
    </lineage>
</organism>
<proteinExistence type="predicted"/>
<reference evidence="1 2" key="1">
    <citation type="journal article" date="2023" name="Int. J. Syst. Evol. Microbiol.">
        <title>Sellimonas catena sp. nov., isolated from human faeces.</title>
        <authorList>
            <person name="Hisatomi A."/>
            <person name="Ohkuma M."/>
            <person name="Sakamoto M."/>
        </authorList>
    </citation>
    <scope>NUCLEOTIDE SEQUENCE [LARGE SCALE GENOMIC DNA]</scope>
    <source>
        <strain evidence="1 2">12EGH17</strain>
    </source>
</reference>
<gene>
    <name evidence="1" type="ORF">Selli1_26740</name>
</gene>
<name>A0A9W6FF64_9FIRM</name>
<dbReference type="RefSeq" id="WP_118636032.1">
    <property type="nucleotide sequence ID" value="NZ_BSBO01000030.1"/>
</dbReference>
<comment type="caution">
    <text evidence="1">The sequence shown here is derived from an EMBL/GenBank/DDBJ whole genome shotgun (WGS) entry which is preliminary data.</text>
</comment>
<dbReference type="EMBL" id="BSBO01000030">
    <property type="protein sequence ID" value="GLG05500.1"/>
    <property type="molecule type" value="Genomic_DNA"/>
</dbReference>
<dbReference type="Proteomes" id="UP001145145">
    <property type="component" value="Unassembled WGS sequence"/>
</dbReference>
<accession>A0A9W6FF64</accession>
<protein>
    <submittedName>
        <fullName evidence="1">Uncharacterized protein</fullName>
    </submittedName>
</protein>
<evidence type="ECO:0000313" key="1">
    <source>
        <dbReference type="EMBL" id="GLG05500.1"/>
    </source>
</evidence>
<sequence>MILGKEEVKVMTEAALRYTKQFQIEHLLKKNPYELSGGERVVENSFIRRLSEEWQICKNITADCPAKKVRRQSAVCIVLTDIIIFLSLA</sequence>
<evidence type="ECO:0000313" key="2">
    <source>
        <dbReference type="Proteomes" id="UP001145145"/>
    </source>
</evidence>
<keyword evidence="2" id="KW-1185">Reference proteome</keyword>